<accession>A0A3D8JZI5</accession>
<dbReference type="Proteomes" id="UP000256838">
    <property type="component" value="Unassembled WGS sequence"/>
</dbReference>
<reference evidence="1 2" key="1">
    <citation type="submission" date="2018-08" db="EMBL/GenBank/DDBJ databases">
        <title>Paraburkholderia sp. DHOM06 isolated from forest soil.</title>
        <authorList>
            <person name="Gao Z.-H."/>
            <person name="Qiu L.-H."/>
        </authorList>
    </citation>
    <scope>NUCLEOTIDE SEQUENCE [LARGE SCALE GENOMIC DNA]</scope>
    <source>
        <strain evidence="1 2">DHOM06</strain>
    </source>
</reference>
<keyword evidence="2" id="KW-1185">Reference proteome</keyword>
<protein>
    <submittedName>
        <fullName evidence="1">BcscK</fullName>
    </submittedName>
</protein>
<dbReference type="RefSeq" id="WP_115534593.1">
    <property type="nucleotide sequence ID" value="NZ_QRGA01000008.1"/>
</dbReference>
<evidence type="ECO:0000313" key="2">
    <source>
        <dbReference type="Proteomes" id="UP000256838"/>
    </source>
</evidence>
<evidence type="ECO:0000313" key="1">
    <source>
        <dbReference type="EMBL" id="RDU98066.1"/>
    </source>
</evidence>
<dbReference type="EMBL" id="QRGA01000008">
    <property type="protein sequence ID" value="RDU98066.1"/>
    <property type="molecule type" value="Genomic_DNA"/>
</dbReference>
<comment type="caution">
    <text evidence="1">The sequence shown here is derived from an EMBL/GenBank/DDBJ whole genome shotgun (WGS) entry which is preliminary data.</text>
</comment>
<proteinExistence type="predicted"/>
<organism evidence="1 2">
    <name type="scientific">Trinickia dinghuensis</name>
    <dbReference type="NCBI Taxonomy" id="2291023"/>
    <lineage>
        <taxon>Bacteria</taxon>
        <taxon>Pseudomonadati</taxon>
        <taxon>Pseudomonadota</taxon>
        <taxon>Betaproteobacteria</taxon>
        <taxon>Burkholderiales</taxon>
        <taxon>Burkholderiaceae</taxon>
        <taxon>Trinickia</taxon>
    </lineage>
</organism>
<name>A0A3D8JZI5_9BURK</name>
<dbReference type="OrthoDB" id="8928488at2"/>
<sequence length="241" mass="27403">MQDDLDDGDDAHELWRAQANRGRFARLVAEFNLRPDRYVDPSWPLGIWPAPWNEIERFGERGRRVLARALFDTVGLHEDESGSVPADYDFASRDKRVALLPSDVFEQLAHLCGLCLHRSWLVSGEVTRGVEKALQLGFGAETMAFVRNETPPFDAVSETLEPMRRYPKLVVQKIGARGARLLLDFIAPAGLPVYARTRLKLPRIADVQPAYCLGDAQRAEFAEVLFLCLIPERLRAWDWLF</sequence>
<gene>
    <name evidence="1" type="ORF">DWV00_16250</name>
</gene>
<dbReference type="AlphaFoldDB" id="A0A3D8JZI5"/>